<organism evidence="3 4">
    <name type="scientific">Pseudochrobactrum asaccharolyticum</name>
    <dbReference type="NCBI Taxonomy" id="354351"/>
    <lineage>
        <taxon>Bacteria</taxon>
        <taxon>Pseudomonadati</taxon>
        <taxon>Pseudomonadota</taxon>
        <taxon>Alphaproteobacteria</taxon>
        <taxon>Hyphomicrobiales</taxon>
        <taxon>Brucellaceae</taxon>
        <taxon>Pseudochrobactrum</taxon>
    </lineage>
</organism>
<dbReference type="PROSITE" id="PS52050">
    <property type="entry name" value="WYL"/>
    <property type="match status" value="1"/>
</dbReference>
<dbReference type="SUPFAM" id="SSF46785">
    <property type="entry name" value="Winged helix' DNA-binding domain"/>
    <property type="match status" value="1"/>
</dbReference>
<evidence type="ECO:0000313" key="3">
    <source>
        <dbReference type="EMBL" id="RBO99261.1"/>
    </source>
</evidence>
<feature type="domain" description="WYL" evidence="2">
    <location>
        <begin position="137"/>
        <end position="204"/>
    </location>
</feature>
<evidence type="ECO:0000259" key="1">
    <source>
        <dbReference type="Pfam" id="PF08279"/>
    </source>
</evidence>
<dbReference type="PANTHER" id="PTHR34580:SF3">
    <property type="entry name" value="PROTEIN PAFB"/>
    <property type="match status" value="1"/>
</dbReference>
<dbReference type="RefSeq" id="WP_113943092.1">
    <property type="nucleotide sequence ID" value="NZ_JBHEEG010000005.1"/>
</dbReference>
<gene>
    <name evidence="3" type="ORF">DFR47_101876</name>
</gene>
<comment type="caution">
    <text evidence="3">The sequence shown here is derived from an EMBL/GenBank/DDBJ whole genome shotgun (WGS) entry which is preliminary data.</text>
</comment>
<dbReference type="InterPro" id="IPR026881">
    <property type="entry name" value="WYL_dom"/>
</dbReference>
<reference evidence="3 4" key="1">
    <citation type="submission" date="2018-06" db="EMBL/GenBank/DDBJ databases">
        <title>Genomic Encyclopedia of Type Strains, Phase IV (KMG-IV): sequencing the most valuable type-strain genomes for metagenomic binning, comparative biology and taxonomic classification.</title>
        <authorList>
            <person name="Goeker M."/>
        </authorList>
    </citation>
    <scope>NUCLEOTIDE SEQUENCE [LARGE SCALE GENOMIC DNA]</scope>
    <source>
        <strain evidence="3 4">DSM 25619</strain>
    </source>
</reference>
<dbReference type="InterPro" id="IPR036388">
    <property type="entry name" value="WH-like_DNA-bd_sf"/>
</dbReference>
<dbReference type="OrthoDB" id="9807255at2"/>
<dbReference type="AlphaFoldDB" id="A0A366EA74"/>
<dbReference type="InterPro" id="IPR013196">
    <property type="entry name" value="HTH_11"/>
</dbReference>
<dbReference type="Proteomes" id="UP000252893">
    <property type="component" value="Unassembled WGS sequence"/>
</dbReference>
<dbReference type="PANTHER" id="PTHR34580">
    <property type="match status" value="1"/>
</dbReference>
<dbReference type="Gene3D" id="1.10.10.10">
    <property type="entry name" value="Winged helix-like DNA-binding domain superfamily/Winged helix DNA-binding domain"/>
    <property type="match status" value="1"/>
</dbReference>
<dbReference type="Pfam" id="PF08279">
    <property type="entry name" value="HTH_11"/>
    <property type="match status" value="1"/>
</dbReference>
<sequence>MRTFRLFALLDHLRGRTEPVSAEILAQELSVSVRTIYRDMATLQTMGAPIRGEAGIGYQLEKGYFLPPLHFDPDELDALMLGTRLIATRGDDDLAAAARRVSAKISAVIGHDKGENYSRLPLRAVARQNPENDKAAEHLTLLRVALRDKAVLQIRYCDLQDKHSQRTVQPLGLTMFDAVWLLTVWCEDRSDFRNLRVDRIEVIQLAGRLFRTERGKRFEDYLKTLP</sequence>
<keyword evidence="4" id="KW-1185">Reference proteome</keyword>
<dbReference type="InterPro" id="IPR036390">
    <property type="entry name" value="WH_DNA-bd_sf"/>
</dbReference>
<feature type="domain" description="Helix-turn-helix type 11" evidence="1">
    <location>
        <begin position="5"/>
        <end position="59"/>
    </location>
</feature>
<dbReference type="GO" id="GO:0003677">
    <property type="term" value="F:DNA binding"/>
    <property type="evidence" value="ECO:0007669"/>
    <property type="project" value="UniProtKB-KW"/>
</dbReference>
<dbReference type="Pfam" id="PF13280">
    <property type="entry name" value="WYL"/>
    <property type="match status" value="1"/>
</dbReference>
<name>A0A366EA74_9HYPH</name>
<dbReference type="EMBL" id="QNRH01000001">
    <property type="protein sequence ID" value="RBO99261.1"/>
    <property type="molecule type" value="Genomic_DNA"/>
</dbReference>
<proteinExistence type="predicted"/>
<keyword evidence="3" id="KW-0238">DNA-binding</keyword>
<dbReference type="InterPro" id="IPR051534">
    <property type="entry name" value="CBASS_pafABC_assoc_protein"/>
</dbReference>
<evidence type="ECO:0000259" key="2">
    <source>
        <dbReference type="Pfam" id="PF13280"/>
    </source>
</evidence>
<protein>
    <submittedName>
        <fullName evidence="3">Putative DNA-binding transcriptional regulator YafY</fullName>
    </submittedName>
</protein>
<accession>A0A366EA74</accession>
<evidence type="ECO:0000313" key="4">
    <source>
        <dbReference type="Proteomes" id="UP000252893"/>
    </source>
</evidence>